<evidence type="ECO:0000313" key="2">
    <source>
        <dbReference type="EMBL" id="TKA81225.1"/>
    </source>
</evidence>
<dbReference type="UniPathway" id="UPA00251">
    <property type="reaction ID" value="UER00320"/>
</dbReference>
<dbReference type="InterPro" id="IPR036108">
    <property type="entry name" value="4pyrrol_syn_uPrphyn_synt_sf"/>
</dbReference>
<gene>
    <name evidence="2" type="ORF">B0A49_00495</name>
</gene>
<dbReference type="AlphaFoldDB" id="A0A4U0Y129"/>
<protein>
    <recommendedName>
        <fullName evidence="1">Tetrapyrrole biosynthesis uroporphyrinogen III synthase domain-containing protein</fullName>
    </recommendedName>
</protein>
<dbReference type="CDD" id="cd06578">
    <property type="entry name" value="HemD"/>
    <property type="match status" value="1"/>
</dbReference>
<dbReference type="Gene3D" id="3.40.50.10090">
    <property type="match status" value="2"/>
</dbReference>
<evidence type="ECO:0000259" key="1">
    <source>
        <dbReference type="Pfam" id="PF02602"/>
    </source>
</evidence>
<keyword evidence="3" id="KW-1185">Reference proteome</keyword>
<reference evidence="2 3" key="1">
    <citation type="submission" date="2017-03" db="EMBL/GenBank/DDBJ databases">
        <title>Genomes of endolithic fungi from Antarctica.</title>
        <authorList>
            <person name="Coleine C."/>
            <person name="Masonjones S."/>
            <person name="Stajich J.E."/>
        </authorList>
    </citation>
    <scope>NUCLEOTIDE SEQUENCE [LARGE SCALE GENOMIC DNA]</scope>
    <source>
        <strain evidence="2 3">CCFEE 5187</strain>
    </source>
</reference>
<dbReference type="PANTHER" id="PTHR12390:SF0">
    <property type="entry name" value="UROPORPHYRINOGEN-III SYNTHASE"/>
    <property type="match status" value="1"/>
</dbReference>
<accession>A0A4U0Y129</accession>
<dbReference type="EMBL" id="NAJN01000030">
    <property type="protein sequence ID" value="TKA81225.1"/>
    <property type="molecule type" value="Genomic_DNA"/>
</dbReference>
<dbReference type="SUPFAM" id="SSF69618">
    <property type="entry name" value="HemD-like"/>
    <property type="match status" value="1"/>
</dbReference>
<dbReference type="GO" id="GO:0005829">
    <property type="term" value="C:cytosol"/>
    <property type="evidence" value="ECO:0007669"/>
    <property type="project" value="TreeGrafter"/>
</dbReference>
<feature type="domain" description="Tetrapyrrole biosynthesis uroporphyrinogen III synthase" evidence="1">
    <location>
        <begin position="41"/>
        <end position="319"/>
    </location>
</feature>
<evidence type="ECO:0000313" key="3">
    <source>
        <dbReference type="Proteomes" id="UP000308768"/>
    </source>
</evidence>
<proteinExistence type="predicted"/>
<dbReference type="STRING" id="331657.A0A4U0Y129"/>
<comment type="caution">
    <text evidence="2">The sequence shown here is derived from an EMBL/GenBank/DDBJ whole genome shotgun (WGS) entry which is preliminary data.</text>
</comment>
<organism evidence="2 3">
    <name type="scientific">Cryomyces minteri</name>
    <dbReference type="NCBI Taxonomy" id="331657"/>
    <lineage>
        <taxon>Eukaryota</taxon>
        <taxon>Fungi</taxon>
        <taxon>Dikarya</taxon>
        <taxon>Ascomycota</taxon>
        <taxon>Pezizomycotina</taxon>
        <taxon>Dothideomycetes</taxon>
        <taxon>Dothideomycetes incertae sedis</taxon>
        <taxon>Cryomyces</taxon>
    </lineage>
</organism>
<dbReference type="PANTHER" id="PTHR12390">
    <property type="entry name" value="UROPORPHYRINOGEN III SYNTHASE"/>
    <property type="match status" value="1"/>
</dbReference>
<dbReference type="InterPro" id="IPR039793">
    <property type="entry name" value="UROS/Hem4"/>
</dbReference>
<dbReference type="OrthoDB" id="5595751at2759"/>
<dbReference type="Proteomes" id="UP000308768">
    <property type="component" value="Unassembled WGS sequence"/>
</dbReference>
<dbReference type="GO" id="GO:0006780">
    <property type="term" value="P:uroporphyrinogen III biosynthetic process"/>
    <property type="evidence" value="ECO:0007669"/>
    <property type="project" value="InterPro"/>
</dbReference>
<dbReference type="FunFam" id="3.40.50.10090:FF:000011">
    <property type="entry name" value="Uroporphyrinogen-III synthase (UroS), putative"/>
    <property type="match status" value="1"/>
</dbReference>
<dbReference type="Pfam" id="PF02602">
    <property type="entry name" value="HEM4"/>
    <property type="match status" value="1"/>
</dbReference>
<name>A0A4U0Y129_9PEZI</name>
<dbReference type="GO" id="GO:0006782">
    <property type="term" value="P:protoporphyrinogen IX biosynthetic process"/>
    <property type="evidence" value="ECO:0007669"/>
    <property type="project" value="UniProtKB-UniPathway"/>
</dbReference>
<dbReference type="InterPro" id="IPR003754">
    <property type="entry name" value="4pyrrol_synth_uPrphyn_synth"/>
</dbReference>
<sequence>MSAEKPSGHTANPRPTPVLLLKTKSTPTDGYEEYFSAADNGRYQPFFVPVLEHRFREEVLASIVAAAYEGGFGGRRAKHPAKWGGIIFTSQRAVEAFAEVVNTIREDVGKSQTGSLEDWIPCIPLYVVGPATARGLRALNLQNEIIGEQTGNGEALADFMLEHYNGLHSHALVDQDVVKPPLLFLVGEQRRDIIPRKLQSPDSPEKEQIGVHELVIYETGEMLSFKTDFRSVWSQNASQGVERQWVVVFSPTGCKAMLETLDMIDHGTGKAKTILQDTSGPKRKTTHIATIGPTTRDYLVNEFGLEPDVCAAKPSPEGIGAAIEAFNRTPARPKIKSV</sequence>
<dbReference type="GO" id="GO:0004852">
    <property type="term" value="F:uroporphyrinogen-III synthase activity"/>
    <property type="evidence" value="ECO:0007669"/>
    <property type="project" value="InterPro"/>
</dbReference>